<dbReference type="InterPro" id="IPR016181">
    <property type="entry name" value="Acyl_CoA_acyltransferase"/>
</dbReference>
<dbReference type="InterPro" id="IPR000182">
    <property type="entry name" value="GNAT_dom"/>
</dbReference>
<gene>
    <name evidence="2" type="ORF">Ahu01nite_037100</name>
</gene>
<comment type="caution">
    <text evidence="2">The sequence shown here is derived from an EMBL/GenBank/DDBJ whole genome shotgun (WGS) entry which is preliminary data.</text>
</comment>
<keyword evidence="3" id="KW-1185">Reference proteome</keyword>
<accession>A0ABQ3ZPX5</accession>
<evidence type="ECO:0000313" key="3">
    <source>
        <dbReference type="Proteomes" id="UP000603200"/>
    </source>
</evidence>
<dbReference type="SUPFAM" id="SSF55729">
    <property type="entry name" value="Acyl-CoA N-acyltransferases (Nat)"/>
    <property type="match status" value="1"/>
</dbReference>
<dbReference type="RefSeq" id="WP_203837750.1">
    <property type="nucleotide sequence ID" value="NZ_BAAATV010000008.1"/>
</dbReference>
<dbReference type="Pfam" id="PF13673">
    <property type="entry name" value="Acetyltransf_10"/>
    <property type="match status" value="1"/>
</dbReference>
<sequence length="113" mass="12374">MITPAHPTDVPRLLQIRHAAFSAQAPTAYSPGEVATLLADVDPAFTRQGIGSALLHWTEHDFSTRTAHSTIYAGVAMHARDFYLANGYVLDRQAVAWDGSAYLQMSKPLRQHG</sequence>
<feature type="domain" description="N-acetyltransferase" evidence="1">
    <location>
        <begin position="41"/>
        <end position="107"/>
    </location>
</feature>
<evidence type="ECO:0000313" key="2">
    <source>
        <dbReference type="EMBL" id="GIE20608.1"/>
    </source>
</evidence>
<reference evidence="2 3" key="1">
    <citation type="submission" date="2021-01" db="EMBL/GenBank/DDBJ databases">
        <title>Whole genome shotgun sequence of Actinoplanes humidus NBRC 14915.</title>
        <authorList>
            <person name="Komaki H."/>
            <person name="Tamura T."/>
        </authorList>
    </citation>
    <scope>NUCLEOTIDE SEQUENCE [LARGE SCALE GENOMIC DNA]</scope>
    <source>
        <strain evidence="2 3">NBRC 14915</strain>
    </source>
</reference>
<protein>
    <recommendedName>
        <fullName evidence="1">N-acetyltransferase domain-containing protein</fullName>
    </recommendedName>
</protein>
<proteinExistence type="predicted"/>
<dbReference type="Proteomes" id="UP000603200">
    <property type="component" value="Unassembled WGS sequence"/>
</dbReference>
<dbReference type="Gene3D" id="3.40.630.30">
    <property type="match status" value="1"/>
</dbReference>
<name>A0ABQ3ZPX5_9ACTN</name>
<dbReference type="EMBL" id="BOMN01000041">
    <property type="protein sequence ID" value="GIE20608.1"/>
    <property type="molecule type" value="Genomic_DNA"/>
</dbReference>
<evidence type="ECO:0000259" key="1">
    <source>
        <dbReference type="Pfam" id="PF13673"/>
    </source>
</evidence>
<organism evidence="2 3">
    <name type="scientific">Winogradskya humida</name>
    <dbReference type="NCBI Taxonomy" id="113566"/>
    <lineage>
        <taxon>Bacteria</taxon>
        <taxon>Bacillati</taxon>
        <taxon>Actinomycetota</taxon>
        <taxon>Actinomycetes</taxon>
        <taxon>Micromonosporales</taxon>
        <taxon>Micromonosporaceae</taxon>
        <taxon>Winogradskya</taxon>
    </lineage>
</organism>